<feature type="compositionally biased region" description="Acidic residues" evidence="1">
    <location>
        <begin position="137"/>
        <end position="160"/>
    </location>
</feature>
<gene>
    <name evidence="2" type="ORF">TorRG33x02_163940</name>
</gene>
<feature type="compositionally biased region" description="Basic and acidic residues" evidence="1">
    <location>
        <begin position="1"/>
        <end position="12"/>
    </location>
</feature>
<dbReference type="Proteomes" id="UP000237000">
    <property type="component" value="Unassembled WGS sequence"/>
</dbReference>
<organism evidence="2 3">
    <name type="scientific">Trema orientale</name>
    <name type="common">Charcoal tree</name>
    <name type="synonym">Celtis orientalis</name>
    <dbReference type="NCBI Taxonomy" id="63057"/>
    <lineage>
        <taxon>Eukaryota</taxon>
        <taxon>Viridiplantae</taxon>
        <taxon>Streptophyta</taxon>
        <taxon>Embryophyta</taxon>
        <taxon>Tracheophyta</taxon>
        <taxon>Spermatophyta</taxon>
        <taxon>Magnoliopsida</taxon>
        <taxon>eudicotyledons</taxon>
        <taxon>Gunneridae</taxon>
        <taxon>Pentapetalae</taxon>
        <taxon>rosids</taxon>
        <taxon>fabids</taxon>
        <taxon>Rosales</taxon>
        <taxon>Cannabaceae</taxon>
        <taxon>Trema</taxon>
    </lineage>
</organism>
<feature type="region of interest" description="Disordered" evidence="1">
    <location>
        <begin position="1"/>
        <end position="21"/>
    </location>
</feature>
<feature type="compositionally biased region" description="Acidic residues" evidence="1">
    <location>
        <begin position="167"/>
        <end position="179"/>
    </location>
</feature>
<dbReference type="AlphaFoldDB" id="A0A2P5EQQ2"/>
<protein>
    <submittedName>
        <fullName evidence="2">Uncharacterized protein</fullName>
    </submittedName>
</protein>
<dbReference type="EMBL" id="JXTC01000112">
    <property type="protein sequence ID" value="PON87849.1"/>
    <property type="molecule type" value="Genomic_DNA"/>
</dbReference>
<evidence type="ECO:0000313" key="2">
    <source>
        <dbReference type="EMBL" id="PON87849.1"/>
    </source>
</evidence>
<dbReference type="InParanoid" id="A0A2P5EQQ2"/>
<sequence length="260" mass="29439">MRRERVSSEHVGRRGRKRRRNELERVEFGASKVRILTPIAPNFSYRSMSLIGAPSPAAATSAAAAAARVMTRRMARELSMVGGFLEVKKEPAPVLVLPASVRPVQTAREDQVKANVEIKKEELVAVPVVKEEPTQEQNEDNDGEEKEDKDVEEEEGEEEEKAAVVDAEGEGNDGPEEGGIEGGATVAILEVVMGYDEFEDGLIDWNAWSFEQEDRAWWGSWYWDWIWYPYSDIIDNGVNWASYSVDNEEANWEFGIWNWE</sequence>
<proteinExistence type="predicted"/>
<keyword evidence="3" id="KW-1185">Reference proteome</keyword>
<comment type="caution">
    <text evidence="2">The sequence shown here is derived from an EMBL/GenBank/DDBJ whole genome shotgun (WGS) entry which is preliminary data.</text>
</comment>
<name>A0A2P5EQQ2_TREOI</name>
<evidence type="ECO:0000313" key="3">
    <source>
        <dbReference type="Proteomes" id="UP000237000"/>
    </source>
</evidence>
<evidence type="ECO:0000256" key="1">
    <source>
        <dbReference type="SAM" id="MobiDB-lite"/>
    </source>
</evidence>
<feature type="region of interest" description="Disordered" evidence="1">
    <location>
        <begin position="127"/>
        <end position="181"/>
    </location>
</feature>
<accession>A0A2P5EQQ2</accession>
<dbReference type="OrthoDB" id="10394452at2759"/>
<reference evidence="3" key="1">
    <citation type="submission" date="2016-06" db="EMBL/GenBank/DDBJ databases">
        <title>Parallel loss of symbiosis genes in relatives of nitrogen-fixing non-legume Parasponia.</title>
        <authorList>
            <person name="Van Velzen R."/>
            <person name="Holmer R."/>
            <person name="Bu F."/>
            <person name="Rutten L."/>
            <person name="Van Zeijl A."/>
            <person name="Liu W."/>
            <person name="Santuari L."/>
            <person name="Cao Q."/>
            <person name="Sharma T."/>
            <person name="Shen D."/>
            <person name="Roswanjaya Y."/>
            <person name="Wardhani T."/>
            <person name="Kalhor M.S."/>
            <person name="Jansen J."/>
            <person name="Van den Hoogen J."/>
            <person name="Gungor B."/>
            <person name="Hartog M."/>
            <person name="Hontelez J."/>
            <person name="Verver J."/>
            <person name="Yang W.-C."/>
            <person name="Schijlen E."/>
            <person name="Repin R."/>
            <person name="Schilthuizen M."/>
            <person name="Schranz E."/>
            <person name="Heidstra R."/>
            <person name="Miyata K."/>
            <person name="Fedorova E."/>
            <person name="Kohlen W."/>
            <person name="Bisseling T."/>
            <person name="Smit S."/>
            <person name="Geurts R."/>
        </authorList>
    </citation>
    <scope>NUCLEOTIDE SEQUENCE [LARGE SCALE GENOMIC DNA]</scope>
    <source>
        <strain evidence="3">cv. RG33-2</strain>
    </source>
</reference>